<accession>A0A5N5WZH7</accession>
<evidence type="ECO:0000256" key="1">
    <source>
        <dbReference type="SAM" id="Phobius"/>
    </source>
</evidence>
<name>A0A5N5WZH7_9EURO</name>
<dbReference type="EMBL" id="ML732218">
    <property type="protein sequence ID" value="KAB8073948.1"/>
    <property type="molecule type" value="Genomic_DNA"/>
</dbReference>
<proteinExistence type="predicted"/>
<reference evidence="2 3" key="1">
    <citation type="submission" date="2019-04" db="EMBL/GenBank/DDBJ databases">
        <title>Friends and foes A comparative genomics study of 23 Aspergillus species from section Flavi.</title>
        <authorList>
            <consortium name="DOE Joint Genome Institute"/>
            <person name="Kjaerbolling I."/>
            <person name="Vesth T."/>
            <person name="Frisvad J.C."/>
            <person name="Nybo J.L."/>
            <person name="Theobald S."/>
            <person name="Kildgaard S."/>
            <person name="Isbrandt T."/>
            <person name="Kuo A."/>
            <person name="Sato A."/>
            <person name="Lyhne E.K."/>
            <person name="Kogle M.E."/>
            <person name="Wiebenga A."/>
            <person name="Kun R.S."/>
            <person name="Lubbers R.J."/>
            <person name="Makela M.R."/>
            <person name="Barry K."/>
            <person name="Chovatia M."/>
            <person name="Clum A."/>
            <person name="Daum C."/>
            <person name="Haridas S."/>
            <person name="He G."/>
            <person name="LaButti K."/>
            <person name="Lipzen A."/>
            <person name="Mondo S."/>
            <person name="Riley R."/>
            <person name="Salamov A."/>
            <person name="Simmons B.A."/>
            <person name="Magnuson J.K."/>
            <person name="Henrissat B."/>
            <person name="Mortensen U.H."/>
            <person name="Larsen T.O."/>
            <person name="Devries R.P."/>
            <person name="Grigoriev I.V."/>
            <person name="Machida M."/>
            <person name="Baker S.E."/>
            <person name="Andersen M.R."/>
        </authorList>
    </citation>
    <scope>NUCLEOTIDE SEQUENCE [LARGE SCALE GENOMIC DNA]</scope>
    <source>
        <strain evidence="2 3">CBS 151.66</strain>
    </source>
</reference>
<feature type="transmembrane region" description="Helical" evidence="1">
    <location>
        <begin position="28"/>
        <end position="48"/>
    </location>
</feature>
<dbReference type="Proteomes" id="UP000326565">
    <property type="component" value="Unassembled WGS sequence"/>
</dbReference>
<keyword evidence="1" id="KW-0472">Membrane</keyword>
<dbReference type="AlphaFoldDB" id="A0A5N5WZH7"/>
<keyword evidence="1" id="KW-0812">Transmembrane</keyword>
<gene>
    <name evidence="2" type="ORF">BDV29DRAFT_131354</name>
</gene>
<evidence type="ECO:0000313" key="3">
    <source>
        <dbReference type="Proteomes" id="UP000326565"/>
    </source>
</evidence>
<evidence type="ECO:0000313" key="2">
    <source>
        <dbReference type="EMBL" id="KAB8073948.1"/>
    </source>
</evidence>
<organism evidence="2 3">
    <name type="scientific">Aspergillus leporis</name>
    <dbReference type="NCBI Taxonomy" id="41062"/>
    <lineage>
        <taxon>Eukaryota</taxon>
        <taxon>Fungi</taxon>
        <taxon>Dikarya</taxon>
        <taxon>Ascomycota</taxon>
        <taxon>Pezizomycotina</taxon>
        <taxon>Eurotiomycetes</taxon>
        <taxon>Eurotiomycetidae</taxon>
        <taxon>Eurotiales</taxon>
        <taxon>Aspergillaceae</taxon>
        <taxon>Aspergillus</taxon>
        <taxon>Aspergillus subgen. Circumdati</taxon>
    </lineage>
</organism>
<protein>
    <submittedName>
        <fullName evidence="2">Uncharacterized protein</fullName>
    </submittedName>
</protein>
<sequence>MACSMSHALNRVGIFLPFFLFFSQLNNYYYLLWSAVFLVLLSGAFLMTQAVTRPSIDKASPKPTPLLQISLTPRQSLQLLNHIQLPFFFPRVTQYVFHLSARYLAGT</sequence>
<keyword evidence="1" id="KW-1133">Transmembrane helix</keyword>
<keyword evidence="3" id="KW-1185">Reference proteome</keyword>